<gene>
    <name evidence="2" type="ORF">FB476_0257</name>
</gene>
<keyword evidence="3" id="KW-1185">Reference proteome</keyword>
<dbReference type="EMBL" id="VFPU01000001">
    <property type="protein sequence ID" value="TQM95416.1"/>
    <property type="molecule type" value="Genomic_DNA"/>
</dbReference>
<dbReference type="SMART" id="SM01022">
    <property type="entry name" value="ASCH"/>
    <property type="match status" value="1"/>
</dbReference>
<comment type="caution">
    <text evidence="2">The sequence shown here is derived from an EMBL/GenBank/DDBJ whole genome shotgun (WGS) entry which is preliminary data.</text>
</comment>
<dbReference type="RefSeq" id="WP_141817177.1">
    <property type="nucleotide sequence ID" value="NZ_BAAAIL010000003.1"/>
</dbReference>
<accession>A0A543KK38</accession>
<dbReference type="SUPFAM" id="SSF88697">
    <property type="entry name" value="PUA domain-like"/>
    <property type="match status" value="1"/>
</dbReference>
<dbReference type="PANTHER" id="PTHR39203:SF1">
    <property type="entry name" value="CYTOPLASMIC PROTEIN"/>
    <property type="match status" value="1"/>
</dbReference>
<dbReference type="InterPro" id="IPR007374">
    <property type="entry name" value="ASCH_domain"/>
</dbReference>
<dbReference type="PANTHER" id="PTHR39203">
    <property type="entry name" value="CYTOPLASMIC PROTEIN-RELATED"/>
    <property type="match status" value="1"/>
</dbReference>
<sequence>MSEPTRRPPGEPDLAAAAALWEAYAAAHPERVAACPDHTVERFGDSEELADELLALVLEGGKRATAALVPDFLAEGEQLPRVGSHWIACDGRGVPRVVLRSTELRVATFDEVDADVAAAEGEDDGTLESWRREHARYWTRTCAARGETWSEQDEIVLERFTVVWPPEHADPVG</sequence>
<dbReference type="InterPro" id="IPR009326">
    <property type="entry name" value="DUF984"/>
</dbReference>
<protein>
    <submittedName>
        <fullName evidence="2">Uncharacterized protein YhfF</fullName>
    </submittedName>
</protein>
<proteinExistence type="predicted"/>
<name>A0A543KK38_9MICO</name>
<dbReference type="OrthoDB" id="9807542at2"/>
<evidence type="ECO:0000313" key="3">
    <source>
        <dbReference type="Proteomes" id="UP000315133"/>
    </source>
</evidence>
<evidence type="ECO:0000313" key="2">
    <source>
        <dbReference type="EMBL" id="TQM95416.1"/>
    </source>
</evidence>
<evidence type="ECO:0000259" key="1">
    <source>
        <dbReference type="SMART" id="SM01022"/>
    </source>
</evidence>
<dbReference type="InterPro" id="IPR015947">
    <property type="entry name" value="PUA-like_sf"/>
</dbReference>
<dbReference type="Gene3D" id="3.10.400.10">
    <property type="entry name" value="Sulfate adenylyltransferase"/>
    <property type="match status" value="1"/>
</dbReference>
<dbReference type="PIRSF" id="PIRSF021320">
    <property type="entry name" value="DUF984"/>
    <property type="match status" value="1"/>
</dbReference>
<feature type="domain" description="ASCH" evidence="1">
    <location>
        <begin position="41"/>
        <end position="164"/>
    </location>
</feature>
<reference evidence="2 3" key="1">
    <citation type="submission" date="2019-06" db="EMBL/GenBank/DDBJ databases">
        <title>Sequencing the genomes of 1000 actinobacteria strains.</title>
        <authorList>
            <person name="Klenk H.-P."/>
        </authorList>
    </citation>
    <scope>NUCLEOTIDE SEQUENCE [LARGE SCALE GENOMIC DNA]</scope>
    <source>
        <strain evidence="2 3">DSM 12362</strain>
    </source>
</reference>
<dbReference type="AlphaFoldDB" id="A0A543KK38"/>
<dbReference type="Pfam" id="PF04266">
    <property type="entry name" value="ASCH"/>
    <property type="match status" value="1"/>
</dbReference>
<dbReference type="CDD" id="cd06553">
    <property type="entry name" value="ASCH_Ef3133_like"/>
    <property type="match status" value="1"/>
</dbReference>
<dbReference type="Proteomes" id="UP000315133">
    <property type="component" value="Unassembled WGS sequence"/>
</dbReference>
<organism evidence="2 3">
    <name type="scientific">Ornithinimicrobium humiphilum</name>
    <dbReference type="NCBI Taxonomy" id="125288"/>
    <lineage>
        <taxon>Bacteria</taxon>
        <taxon>Bacillati</taxon>
        <taxon>Actinomycetota</taxon>
        <taxon>Actinomycetes</taxon>
        <taxon>Micrococcales</taxon>
        <taxon>Ornithinimicrobiaceae</taxon>
        <taxon>Ornithinimicrobium</taxon>
    </lineage>
</organism>